<evidence type="ECO:0000313" key="3">
    <source>
        <dbReference type="EMBL" id="MXQ55847.1"/>
    </source>
</evidence>
<feature type="transmembrane region" description="Helical" evidence="2">
    <location>
        <begin position="422"/>
        <end position="455"/>
    </location>
</feature>
<feature type="transmembrane region" description="Helical" evidence="2">
    <location>
        <begin position="150"/>
        <end position="174"/>
    </location>
</feature>
<dbReference type="RefSeq" id="WP_160803198.1">
    <property type="nucleotide sequence ID" value="NZ_WUUL01000020.1"/>
</dbReference>
<keyword evidence="2" id="KW-1133">Transmembrane helix</keyword>
<sequence length="465" mass="52597">MSSDIQLNQEKQQKNHLYNLFWRWHFYAALFITPLLITLTLSGIGYLFYTDVEKKAYYDLFFGKSEKTQQLTIDEGIQKAAKQHKGYSLSKVIILDDPYNTRLTLTNADGNQKYVFLDDSNEIVGTQNAKYTFSNVMREIHSSLFVGGTIVNYLVELAACWAIFMLLTGIYMTFKGSAIKKLPNPTKRQKKKRLHALVGTVITIPMIIVIFTGLPWSAFMGDFINSAAQKYSSIGIPMLKQQPPTSDMSEIPWATRKNKPPTSSKSHAHHGDMSTNPSMSNSSRMSVEKLMTKVQEAHISKPYSIIYPENEEGVYTISKGSNTGVTGLDVSPYDEMTTYFDQYSGNLISKVSYQDYGILAKWFTWGIPLHEGHLFGWPNKLINLAVCLSFLFVIFWGMRTWLSRKKEGKFSAPPKISNKLSIGSLIFMVVLGLIMPLFGLSLIVVILIEGVIYLLKKGKKERNTV</sequence>
<keyword evidence="2" id="KW-0472">Membrane</keyword>
<feature type="region of interest" description="Disordered" evidence="1">
    <location>
        <begin position="242"/>
        <end position="282"/>
    </location>
</feature>
<feature type="transmembrane region" description="Helical" evidence="2">
    <location>
        <begin position="194"/>
        <end position="216"/>
    </location>
</feature>
<evidence type="ECO:0000256" key="2">
    <source>
        <dbReference type="SAM" id="Phobius"/>
    </source>
</evidence>
<dbReference type="InterPro" id="IPR005625">
    <property type="entry name" value="PepSY-ass_TM"/>
</dbReference>
<evidence type="ECO:0000256" key="1">
    <source>
        <dbReference type="SAM" id="MobiDB-lite"/>
    </source>
</evidence>
<keyword evidence="4" id="KW-1185">Reference proteome</keyword>
<dbReference type="Pfam" id="PF03929">
    <property type="entry name" value="PepSY_TM"/>
    <property type="match status" value="1"/>
</dbReference>
<keyword evidence="2" id="KW-0812">Transmembrane</keyword>
<organism evidence="3 4">
    <name type="scientific">Shimazuella alba</name>
    <dbReference type="NCBI Taxonomy" id="2690964"/>
    <lineage>
        <taxon>Bacteria</taxon>
        <taxon>Bacillati</taxon>
        <taxon>Bacillota</taxon>
        <taxon>Bacilli</taxon>
        <taxon>Bacillales</taxon>
        <taxon>Thermoactinomycetaceae</taxon>
        <taxon>Shimazuella</taxon>
    </lineage>
</organism>
<dbReference type="AlphaFoldDB" id="A0A6I4VWD2"/>
<dbReference type="PANTHER" id="PTHR34219">
    <property type="entry name" value="IRON-REGULATED INNER MEMBRANE PROTEIN-RELATED"/>
    <property type="match status" value="1"/>
</dbReference>
<feature type="transmembrane region" description="Helical" evidence="2">
    <location>
        <begin position="381"/>
        <end position="402"/>
    </location>
</feature>
<protein>
    <submittedName>
        <fullName evidence="3">PepSY domain-containing protein</fullName>
    </submittedName>
</protein>
<name>A0A6I4VWD2_9BACL</name>
<reference evidence="3 4" key="1">
    <citation type="submission" date="2019-12" db="EMBL/GenBank/DDBJ databases">
        <title>Whole-genome analyses of novel actinobacteria.</title>
        <authorList>
            <person name="Sahin N."/>
            <person name="Saygin H."/>
        </authorList>
    </citation>
    <scope>NUCLEOTIDE SEQUENCE [LARGE SCALE GENOMIC DNA]</scope>
    <source>
        <strain evidence="3 4">KC615</strain>
    </source>
</reference>
<gene>
    <name evidence="3" type="ORF">GSM42_19385</name>
</gene>
<evidence type="ECO:0000313" key="4">
    <source>
        <dbReference type="Proteomes" id="UP000430692"/>
    </source>
</evidence>
<comment type="caution">
    <text evidence="3">The sequence shown here is derived from an EMBL/GenBank/DDBJ whole genome shotgun (WGS) entry which is preliminary data.</text>
</comment>
<dbReference type="EMBL" id="WUUL01000020">
    <property type="protein sequence ID" value="MXQ55847.1"/>
    <property type="molecule type" value="Genomic_DNA"/>
</dbReference>
<dbReference type="Proteomes" id="UP000430692">
    <property type="component" value="Unassembled WGS sequence"/>
</dbReference>
<dbReference type="PANTHER" id="PTHR34219:SF1">
    <property type="entry name" value="PEPSY DOMAIN-CONTAINING PROTEIN"/>
    <property type="match status" value="1"/>
</dbReference>
<accession>A0A6I4VWD2</accession>
<proteinExistence type="predicted"/>
<feature type="compositionally biased region" description="Polar residues" evidence="1">
    <location>
        <begin position="273"/>
        <end position="282"/>
    </location>
</feature>
<feature type="transmembrane region" description="Helical" evidence="2">
    <location>
        <begin position="21"/>
        <end position="49"/>
    </location>
</feature>